<dbReference type="InterPro" id="IPR027417">
    <property type="entry name" value="P-loop_NTPase"/>
</dbReference>
<evidence type="ECO:0000313" key="11">
    <source>
        <dbReference type="Proteomes" id="UP000504629"/>
    </source>
</evidence>
<accession>A0A6J2KD56</accession>
<dbReference type="PROSITE" id="PS00211">
    <property type="entry name" value="ABC_TRANSPORTER_1"/>
    <property type="match status" value="1"/>
</dbReference>
<feature type="transmembrane region" description="Helical" evidence="9">
    <location>
        <begin position="381"/>
        <end position="399"/>
    </location>
</feature>
<dbReference type="InterPro" id="IPR013525">
    <property type="entry name" value="ABC2_TM"/>
</dbReference>
<dbReference type="GO" id="GO:0005524">
    <property type="term" value="F:ATP binding"/>
    <property type="evidence" value="ECO:0007669"/>
    <property type="project" value="UniProtKB-KW"/>
</dbReference>
<dbReference type="Pfam" id="PF01061">
    <property type="entry name" value="ABC2_membrane"/>
    <property type="match status" value="1"/>
</dbReference>
<feature type="transmembrane region" description="Helical" evidence="9">
    <location>
        <begin position="411"/>
        <end position="431"/>
    </location>
</feature>
<dbReference type="KEGG" id="bman:114250525"/>
<name>A0A6J2KD56_BOMMA</name>
<feature type="domain" description="ABC transporter" evidence="10">
    <location>
        <begin position="38"/>
        <end position="294"/>
    </location>
</feature>
<dbReference type="OrthoDB" id="66620at2759"/>
<dbReference type="InterPro" id="IPR043926">
    <property type="entry name" value="ABCG_dom"/>
</dbReference>
<feature type="transmembrane region" description="Helical" evidence="9">
    <location>
        <begin position="485"/>
        <end position="506"/>
    </location>
</feature>
<dbReference type="InterPro" id="IPR003439">
    <property type="entry name" value="ABC_transporter-like_ATP-bd"/>
</dbReference>
<dbReference type="GeneID" id="114250525"/>
<keyword evidence="8 9" id="KW-0472">Membrane</keyword>
<dbReference type="GO" id="GO:0016887">
    <property type="term" value="F:ATP hydrolysis activity"/>
    <property type="evidence" value="ECO:0007669"/>
    <property type="project" value="InterPro"/>
</dbReference>
<dbReference type="GO" id="GO:0005886">
    <property type="term" value="C:plasma membrane"/>
    <property type="evidence" value="ECO:0007669"/>
    <property type="project" value="TreeGrafter"/>
</dbReference>
<dbReference type="InterPro" id="IPR050352">
    <property type="entry name" value="ABCG_transporters"/>
</dbReference>
<protein>
    <submittedName>
        <fullName evidence="12">ATP-binding cassette sub-family G member 4-like</fullName>
    </submittedName>
</protein>
<dbReference type="AlphaFoldDB" id="A0A6J2KD56"/>
<gene>
    <name evidence="12" type="primary">LOC114250525</name>
</gene>
<organism evidence="11 12">
    <name type="scientific">Bombyx mandarina</name>
    <name type="common">Wild silk moth</name>
    <name type="synonym">Wild silkworm</name>
    <dbReference type="NCBI Taxonomy" id="7092"/>
    <lineage>
        <taxon>Eukaryota</taxon>
        <taxon>Metazoa</taxon>
        <taxon>Ecdysozoa</taxon>
        <taxon>Arthropoda</taxon>
        <taxon>Hexapoda</taxon>
        <taxon>Insecta</taxon>
        <taxon>Pterygota</taxon>
        <taxon>Neoptera</taxon>
        <taxon>Endopterygota</taxon>
        <taxon>Lepidoptera</taxon>
        <taxon>Glossata</taxon>
        <taxon>Ditrysia</taxon>
        <taxon>Bombycoidea</taxon>
        <taxon>Bombycidae</taxon>
        <taxon>Bombycinae</taxon>
        <taxon>Bombyx</taxon>
    </lineage>
</organism>
<keyword evidence="4 9" id="KW-0812">Transmembrane</keyword>
<sequence>MSKAIAVVQGLGKKTSKVENQDTRTVQINLPPPKPVDIEFNDISLKVSEGCTFRRNKTILKGISGLFKSGELTAIMGPSGAGKSSLMNALTGFSTKGVTGRIRAGDCLCELRMWMNSPLVSRNLGSLKEYRKKSCYILQDDRLNPLFTVNELMTFAADMKLGNTLNDKTKLGVINDILNSLGLAGTRETRCGNLSGGQKKRLSIAVELIDNPPVVFLDEPTTGLDSLTSTQCMKLLKKLAREGRTIVCTIHQPTASIYSMFDQVYILAEGMCIYQGPSEDTVRYLATVDLHCPKYHNPADYVLEIATGEYGNLNEMLASRQPWRGEATRTPTVTSSPISEFSCDRISILVNPPHELYKFGVLFKRCIKQQYRDWTTTHLKVMLHIVVGVLLGLLFENAGNDASKTLSNLGYLLVSSVYLSYTSLMPAILKFPSELPVVKKETFNNWYYLRTYYAAVLVTGIPMQIWYSFVYSTPSYILSGQPLELTRFCMFVLVLATVTLLADALGNVIGSTVNPVNGTFLGAIMICTMIVFAGFLILFSHMSSWMKAVSQASFLRYSLEALVLSLYGYDRSPMKCPETALYCPLRYSMQVLTEFSMKQNRYWIDVGILFGVIFAVRILAYYSLKRAVKLST</sequence>
<evidence type="ECO:0000256" key="2">
    <source>
        <dbReference type="ARBA" id="ARBA00005814"/>
    </source>
</evidence>
<dbReference type="PANTHER" id="PTHR48041">
    <property type="entry name" value="ABC TRANSPORTER G FAMILY MEMBER 28"/>
    <property type="match status" value="1"/>
</dbReference>
<dbReference type="GO" id="GO:0140359">
    <property type="term" value="F:ABC-type transporter activity"/>
    <property type="evidence" value="ECO:0007669"/>
    <property type="project" value="InterPro"/>
</dbReference>
<evidence type="ECO:0000256" key="6">
    <source>
        <dbReference type="ARBA" id="ARBA00022840"/>
    </source>
</evidence>
<dbReference type="Proteomes" id="UP000504629">
    <property type="component" value="Unplaced"/>
</dbReference>
<evidence type="ECO:0000256" key="8">
    <source>
        <dbReference type="ARBA" id="ARBA00023136"/>
    </source>
</evidence>
<evidence type="ECO:0000256" key="9">
    <source>
        <dbReference type="SAM" id="Phobius"/>
    </source>
</evidence>
<dbReference type="FunFam" id="3.40.50.300:FF:001077">
    <property type="entry name" value="Uncharacterized protein, isoform A"/>
    <property type="match status" value="1"/>
</dbReference>
<keyword evidence="5" id="KW-0547">Nucleotide-binding</keyword>
<dbReference type="PANTHER" id="PTHR48041:SF32">
    <property type="entry name" value="PROTEIN WHITE-LIKE PROTEIN"/>
    <property type="match status" value="1"/>
</dbReference>
<evidence type="ECO:0000313" key="12">
    <source>
        <dbReference type="RefSeq" id="XP_028040231.1"/>
    </source>
</evidence>
<keyword evidence="3" id="KW-0813">Transport</keyword>
<dbReference type="Gene3D" id="3.40.50.300">
    <property type="entry name" value="P-loop containing nucleotide triphosphate hydrolases"/>
    <property type="match status" value="1"/>
</dbReference>
<evidence type="ECO:0000256" key="3">
    <source>
        <dbReference type="ARBA" id="ARBA00022448"/>
    </source>
</evidence>
<feature type="transmembrane region" description="Helical" evidence="9">
    <location>
        <begin position="518"/>
        <end position="539"/>
    </location>
</feature>
<evidence type="ECO:0000256" key="4">
    <source>
        <dbReference type="ARBA" id="ARBA00022692"/>
    </source>
</evidence>
<comment type="similarity">
    <text evidence="2">Belongs to the ABC transporter superfamily. ABCG family. Eye pigment precursor importer (TC 3.A.1.204) subfamily.</text>
</comment>
<keyword evidence="11" id="KW-1185">Reference proteome</keyword>
<dbReference type="InterPro" id="IPR003593">
    <property type="entry name" value="AAA+_ATPase"/>
</dbReference>
<dbReference type="InterPro" id="IPR017871">
    <property type="entry name" value="ABC_transporter-like_CS"/>
</dbReference>
<dbReference type="PROSITE" id="PS50893">
    <property type="entry name" value="ABC_TRANSPORTER_2"/>
    <property type="match status" value="1"/>
</dbReference>
<feature type="transmembrane region" description="Helical" evidence="9">
    <location>
        <begin position="602"/>
        <end position="624"/>
    </location>
</feature>
<dbReference type="Pfam" id="PF00005">
    <property type="entry name" value="ABC_tran"/>
    <property type="match status" value="1"/>
</dbReference>
<dbReference type="SUPFAM" id="SSF52540">
    <property type="entry name" value="P-loop containing nucleoside triphosphate hydrolases"/>
    <property type="match status" value="1"/>
</dbReference>
<keyword evidence="6" id="KW-0067">ATP-binding</keyword>
<dbReference type="Pfam" id="PF19055">
    <property type="entry name" value="ABC2_membrane_7"/>
    <property type="match status" value="1"/>
</dbReference>
<dbReference type="RefSeq" id="XP_028040231.1">
    <property type="nucleotide sequence ID" value="XM_028184430.1"/>
</dbReference>
<feature type="transmembrane region" description="Helical" evidence="9">
    <location>
        <begin position="451"/>
        <end position="473"/>
    </location>
</feature>
<evidence type="ECO:0000256" key="7">
    <source>
        <dbReference type="ARBA" id="ARBA00022989"/>
    </source>
</evidence>
<dbReference type="SMART" id="SM00382">
    <property type="entry name" value="AAA"/>
    <property type="match status" value="1"/>
</dbReference>
<reference evidence="12" key="1">
    <citation type="submission" date="2025-08" db="UniProtKB">
        <authorList>
            <consortium name="RefSeq"/>
        </authorList>
    </citation>
    <scope>IDENTIFICATION</scope>
    <source>
        <tissue evidence="12">Silk gland</tissue>
    </source>
</reference>
<evidence type="ECO:0000256" key="1">
    <source>
        <dbReference type="ARBA" id="ARBA00004141"/>
    </source>
</evidence>
<evidence type="ECO:0000256" key="5">
    <source>
        <dbReference type="ARBA" id="ARBA00022741"/>
    </source>
</evidence>
<proteinExistence type="inferred from homology"/>
<keyword evidence="7 9" id="KW-1133">Transmembrane helix</keyword>
<comment type="subcellular location">
    <subcellularLocation>
        <location evidence="1">Membrane</location>
        <topology evidence="1">Multi-pass membrane protein</topology>
    </subcellularLocation>
</comment>
<dbReference type="CDD" id="cd03213">
    <property type="entry name" value="ABCG_EPDR"/>
    <property type="match status" value="1"/>
</dbReference>
<evidence type="ECO:0000259" key="10">
    <source>
        <dbReference type="PROSITE" id="PS50893"/>
    </source>
</evidence>